<dbReference type="AlphaFoldDB" id="A0A9D1WDR6"/>
<keyword evidence="2 5" id="KW-0810">Translation regulation</keyword>
<dbReference type="GO" id="GO:0005829">
    <property type="term" value="C:cytosol"/>
    <property type="evidence" value="ECO:0007669"/>
    <property type="project" value="TreeGrafter"/>
</dbReference>
<dbReference type="GO" id="GO:0006402">
    <property type="term" value="P:mRNA catabolic process"/>
    <property type="evidence" value="ECO:0007669"/>
    <property type="project" value="InterPro"/>
</dbReference>
<dbReference type="PANTHER" id="PTHR34984">
    <property type="entry name" value="CARBON STORAGE REGULATOR"/>
    <property type="match status" value="1"/>
</dbReference>
<keyword evidence="3 5" id="KW-0694">RNA-binding</keyword>
<comment type="similarity">
    <text evidence="5">Belongs to the CsrA/RsmA family.</text>
</comment>
<dbReference type="HAMAP" id="MF_00167">
    <property type="entry name" value="CsrA"/>
    <property type="match status" value="1"/>
</dbReference>
<accession>A0A9D1WDR6</accession>
<feature type="compositionally biased region" description="Low complexity" evidence="6">
    <location>
        <begin position="59"/>
        <end position="72"/>
    </location>
</feature>
<dbReference type="Pfam" id="PF02599">
    <property type="entry name" value="CsrA"/>
    <property type="match status" value="1"/>
</dbReference>
<keyword evidence="4 5" id="KW-0010">Activator</keyword>
<comment type="caution">
    <text evidence="7">The sequence shown here is derived from an EMBL/GenBank/DDBJ whole genome shotgun (WGS) entry which is preliminary data.</text>
</comment>
<dbReference type="GO" id="GO:0045947">
    <property type="term" value="P:negative regulation of translational initiation"/>
    <property type="evidence" value="ECO:0007669"/>
    <property type="project" value="UniProtKB-UniRule"/>
</dbReference>
<evidence type="ECO:0000256" key="1">
    <source>
        <dbReference type="ARBA" id="ARBA00022490"/>
    </source>
</evidence>
<dbReference type="PANTHER" id="PTHR34984:SF1">
    <property type="entry name" value="CARBON STORAGE REGULATOR"/>
    <property type="match status" value="1"/>
</dbReference>
<comment type="subcellular location">
    <subcellularLocation>
        <location evidence="5">Cytoplasm</location>
    </subcellularLocation>
</comment>
<feature type="region of interest" description="Disordered" evidence="6">
    <location>
        <begin position="49"/>
        <end position="87"/>
    </location>
</feature>
<dbReference type="SUPFAM" id="SSF117130">
    <property type="entry name" value="CsrA-like"/>
    <property type="match status" value="1"/>
</dbReference>
<dbReference type="Proteomes" id="UP000886829">
    <property type="component" value="Unassembled WGS sequence"/>
</dbReference>
<sequence>MLVISQKKGEKLHIGRDITVTVVDIKANKVRLGIEAPSELTILRDQLYAQSQEQERSQKQSSRAQNQQRSSSDATSELDLGFEPEEH</sequence>
<dbReference type="GO" id="GO:0006109">
    <property type="term" value="P:regulation of carbohydrate metabolic process"/>
    <property type="evidence" value="ECO:0007669"/>
    <property type="project" value="UniProtKB-UniRule"/>
</dbReference>
<dbReference type="EMBL" id="DXEV01000156">
    <property type="protein sequence ID" value="HIX57361.1"/>
    <property type="molecule type" value="Genomic_DNA"/>
</dbReference>
<evidence type="ECO:0000313" key="7">
    <source>
        <dbReference type="EMBL" id="HIX57361.1"/>
    </source>
</evidence>
<dbReference type="GO" id="GO:0048027">
    <property type="term" value="F:mRNA 5'-UTR binding"/>
    <property type="evidence" value="ECO:0007669"/>
    <property type="project" value="UniProtKB-UniRule"/>
</dbReference>
<dbReference type="InterPro" id="IPR036107">
    <property type="entry name" value="CsrA_sf"/>
</dbReference>
<dbReference type="Gene3D" id="2.60.40.4380">
    <property type="entry name" value="Translational regulator CsrA"/>
    <property type="match status" value="1"/>
</dbReference>
<evidence type="ECO:0000313" key="8">
    <source>
        <dbReference type="Proteomes" id="UP000886829"/>
    </source>
</evidence>
<gene>
    <name evidence="5" type="primary">csrA</name>
    <name evidence="7" type="ORF">H9850_07825</name>
</gene>
<evidence type="ECO:0000256" key="4">
    <source>
        <dbReference type="ARBA" id="ARBA00023159"/>
    </source>
</evidence>
<keyword evidence="5" id="KW-0678">Repressor</keyword>
<evidence type="ECO:0000256" key="5">
    <source>
        <dbReference type="HAMAP-Rule" id="MF_00167"/>
    </source>
</evidence>
<dbReference type="InterPro" id="IPR003751">
    <property type="entry name" value="CsrA"/>
</dbReference>
<evidence type="ECO:0000256" key="3">
    <source>
        <dbReference type="ARBA" id="ARBA00022884"/>
    </source>
</evidence>
<reference evidence="7" key="2">
    <citation type="submission" date="2021-04" db="EMBL/GenBank/DDBJ databases">
        <authorList>
            <person name="Gilroy R."/>
        </authorList>
    </citation>
    <scope>NUCLEOTIDE SEQUENCE</scope>
    <source>
        <strain evidence="7">USASDec5-558</strain>
    </source>
</reference>
<proteinExistence type="inferred from homology"/>
<comment type="function">
    <text evidence="5">A key translational regulator that binds mRNA to regulate translation initiation and/or mRNA stability. Mediates global changes in gene expression, shifting from rapid growth to stress survival by linking envelope stress, the stringent response and the catabolite repression systems. Usually binds in the 5'-UTR; binding at or near the Shine-Dalgarno sequence prevents ribosome-binding, repressing translation, binding elsewhere in the 5'-UTR can activate translation and/or stabilize the mRNA. Its function is antagonized by small RNA(s).</text>
</comment>
<reference evidence="7" key="1">
    <citation type="journal article" date="2021" name="PeerJ">
        <title>Extensive microbial diversity within the chicken gut microbiome revealed by metagenomics and culture.</title>
        <authorList>
            <person name="Gilroy R."/>
            <person name="Ravi A."/>
            <person name="Getino M."/>
            <person name="Pursley I."/>
            <person name="Horton D.L."/>
            <person name="Alikhan N.F."/>
            <person name="Baker D."/>
            <person name="Gharbi K."/>
            <person name="Hall N."/>
            <person name="Watson M."/>
            <person name="Adriaenssens E.M."/>
            <person name="Foster-Nyarko E."/>
            <person name="Jarju S."/>
            <person name="Secka A."/>
            <person name="Antonio M."/>
            <person name="Oren A."/>
            <person name="Chaudhuri R.R."/>
            <person name="La Ragione R."/>
            <person name="Hildebrand F."/>
            <person name="Pallen M.J."/>
        </authorList>
    </citation>
    <scope>NUCLEOTIDE SEQUENCE</scope>
    <source>
        <strain evidence="7">USASDec5-558</strain>
    </source>
</reference>
<evidence type="ECO:0000256" key="2">
    <source>
        <dbReference type="ARBA" id="ARBA00022845"/>
    </source>
</evidence>
<organism evidence="7 8">
    <name type="scientific">Candidatus Anaerobiospirillum pullistercoris</name>
    <dbReference type="NCBI Taxonomy" id="2838452"/>
    <lineage>
        <taxon>Bacteria</taxon>
        <taxon>Pseudomonadati</taxon>
        <taxon>Pseudomonadota</taxon>
        <taxon>Gammaproteobacteria</taxon>
        <taxon>Aeromonadales</taxon>
        <taxon>Succinivibrionaceae</taxon>
        <taxon>Anaerobiospirillum</taxon>
    </lineage>
</organism>
<keyword evidence="1 5" id="KW-0963">Cytoplasm</keyword>
<protein>
    <recommendedName>
        <fullName evidence="5">Translational regulator CsrA</fullName>
    </recommendedName>
    <alternativeName>
        <fullName evidence="5">Carbon storage regulator</fullName>
    </alternativeName>
</protein>
<comment type="subunit">
    <text evidence="5">Homodimer; the beta-strands of each monomer intercalate to form a hydrophobic core, while the alpha-helices form wings that extend away from the core.</text>
</comment>
<dbReference type="GO" id="GO:0045948">
    <property type="term" value="P:positive regulation of translational initiation"/>
    <property type="evidence" value="ECO:0007669"/>
    <property type="project" value="UniProtKB-UniRule"/>
</dbReference>
<name>A0A9D1WDR6_9GAMM</name>
<evidence type="ECO:0000256" key="6">
    <source>
        <dbReference type="SAM" id="MobiDB-lite"/>
    </source>
</evidence>